<gene>
    <name evidence="1" type="ORF">GCM10009821_28220</name>
</gene>
<keyword evidence="2" id="KW-1185">Reference proteome</keyword>
<accession>A0ABN2W6J7</accession>
<evidence type="ECO:0000313" key="1">
    <source>
        <dbReference type="EMBL" id="GAA2085083.1"/>
    </source>
</evidence>
<sequence>MTDARQRTADGELDLEDLPTWAKTDERDGAPIIIDFATVPLADVASRQDDLRGHFEDLGRPLDEEEIRTCADELTQRDVEATDGKRQAG</sequence>
<dbReference type="Proteomes" id="UP001501480">
    <property type="component" value="Unassembled WGS sequence"/>
</dbReference>
<name>A0ABN2W6J7_9ACTN</name>
<comment type="caution">
    <text evidence="1">The sequence shown here is derived from an EMBL/GenBank/DDBJ whole genome shotgun (WGS) entry which is preliminary data.</text>
</comment>
<protein>
    <submittedName>
        <fullName evidence="1">Uncharacterized protein</fullName>
    </submittedName>
</protein>
<dbReference type="RefSeq" id="WP_344330015.1">
    <property type="nucleotide sequence ID" value="NZ_BAAAPY010000014.1"/>
</dbReference>
<organism evidence="1 2">
    <name type="scientific">Aeromicrobium halocynthiae</name>
    <dbReference type="NCBI Taxonomy" id="560557"/>
    <lineage>
        <taxon>Bacteria</taxon>
        <taxon>Bacillati</taxon>
        <taxon>Actinomycetota</taxon>
        <taxon>Actinomycetes</taxon>
        <taxon>Propionibacteriales</taxon>
        <taxon>Nocardioidaceae</taxon>
        <taxon>Aeromicrobium</taxon>
    </lineage>
</organism>
<reference evidence="1 2" key="1">
    <citation type="journal article" date="2019" name="Int. J. Syst. Evol. Microbiol.">
        <title>The Global Catalogue of Microorganisms (GCM) 10K type strain sequencing project: providing services to taxonomists for standard genome sequencing and annotation.</title>
        <authorList>
            <consortium name="The Broad Institute Genomics Platform"/>
            <consortium name="The Broad Institute Genome Sequencing Center for Infectious Disease"/>
            <person name="Wu L."/>
            <person name="Ma J."/>
        </authorList>
    </citation>
    <scope>NUCLEOTIDE SEQUENCE [LARGE SCALE GENOMIC DNA]</scope>
    <source>
        <strain evidence="1 2">JCM 15749</strain>
    </source>
</reference>
<proteinExistence type="predicted"/>
<dbReference type="EMBL" id="BAAAPY010000014">
    <property type="protein sequence ID" value="GAA2085083.1"/>
    <property type="molecule type" value="Genomic_DNA"/>
</dbReference>
<evidence type="ECO:0000313" key="2">
    <source>
        <dbReference type="Proteomes" id="UP001501480"/>
    </source>
</evidence>